<dbReference type="Pfam" id="PF13359">
    <property type="entry name" value="DDE_Tnp_4"/>
    <property type="match status" value="1"/>
</dbReference>
<dbReference type="Proteomes" id="UP000030765">
    <property type="component" value="Unassembled WGS sequence"/>
</dbReference>
<keyword evidence="4" id="KW-0540">Nuclease</keyword>
<comment type="subcellular location">
    <subcellularLocation>
        <location evidence="2">Nucleus</location>
    </subcellularLocation>
</comment>
<evidence type="ECO:0000259" key="9">
    <source>
        <dbReference type="Pfam" id="PF26138"/>
    </source>
</evidence>
<evidence type="ECO:0000256" key="3">
    <source>
        <dbReference type="ARBA" id="ARBA00006958"/>
    </source>
</evidence>
<gene>
    <name evidence="10" type="ORF">ZHAS_00002293</name>
</gene>
<dbReference type="GO" id="GO:0016787">
    <property type="term" value="F:hydrolase activity"/>
    <property type="evidence" value="ECO:0007669"/>
    <property type="project" value="UniProtKB-KW"/>
</dbReference>
<dbReference type="InterPro" id="IPR058353">
    <property type="entry name" value="DUF8040"/>
</dbReference>
<dbReference type="OMA" id="RHITCGH"/>
<evidence type="ECO:0000313" key="10">
    <source>
        <dbReference type="EMBL" id="KFB35501.1"/>
    </source>
</evidence>
<evidence type="ECO:0000259" key="8">
    <source>
        <dbReference type="Pfam" id="PF13359"/>
    </source>
</evidence>
<dbReference type="InterPro" id="IPR045249">
    <property type="entry name" value="HARBI1-like"/>
</dbReference>
<reference evidence="10 12" key="1">
    <citation type="journal article" date="2014" name="BMC Genomics">
        <title>Genome sequence of Anopheles sinensis provides insight into genetics basis of mosquito competence for malaria parasites.</title>
        <authorList>
            <person name="Zhou D."/>
            <person name="Zhang D."/>
            <person name="Ding G."/>
            <person name="Shi L."/>
            <person name="Hou Q."/>
            <person name="Ye Y."/>
            <person name="Xu Y."/>
            <person name="Zhou H."/>
            <person name="Xiong C."/>
            <person name="Li S."/>
            <person name="Yu J."/>
            <person name="Hong S."/>
            <person name="Yu X."/>
            <person name="Zou P."/>
            <person name="Chen C."/>
            <person name="Chang X."/>
            <person name="Wang W."/>
            <person name="Lv Y."/>
            <person name="Sun Y."/>
            <person name="Ma L."/>
            <person name="Shen B."/>
            <person name="Zhu C."/>
        </authorList>
    </citation>
    <scope>NUCLEOTIDE SEQUENCE [LARGE SCALE GENOMIC DNA]</scope>
</reference>
<keyword evidence="6" id="KW-0378">Hydrolase</keyword>
<dbReference type="PANTHER" id="PTHR22930">
    <property type="match status" value="1"/>
</dbReference>
<dbReference type="EMBL" id="KE524560">
    <property type="protein sequence ID" value="KFB35501.1"/>
    <property type="molecule type" value="Genomic_DNA"/>
</dbReference>
<keyword evidence="5" id="KW-0479">Metal-binding</keyword>
<dbReference type="EnsemblMetazoa" id="ASIC002293-RA">
    <property type="protein sequence ID" value="ASIC002293-PA"/>
    <property type="gene ID" value="ASIC002293"/>
</dbReference>
<dbReference type="GO" id="GO:0005634">
    <property type="term" value="C:nucleus"/>
    <property type="evidence" value="ECO:0007669"/>
    <property type="project" value="UniProtKB-SubCell"/>
</dbReference>
<evidence type="ECO:0000256" key="2">
    <source>
        <dbReference type="ARBA" id="ARBA00004123"/>
    </source>
</evidence>
<reference evidence="11" key="2">
    <citation type="submission" date="2020-05" db="UniProtKB">
        <authorList>
            <consortium name="EnsemblMetazoa"/>
        </authorList>
    </citation>
    <scope>IDENTIFICATION</scope>
</reference>
<dbReference type="EMBL" id="ATLV01009969">
    <property type="status" value="NOT_ANNOTATED_CDS"/>
    <property type="molecule type" value="Genomic_DNA"/>
</dbReference>
<proteinExistence type="inferred from homology"/>
<comment type="cofactor">
    <cofactor evidence="1">
        <name>a divalent metal cation</name>
        <dbReference type="ChEBI" id="CHEBI:60240"/>
    </cofactor>
</comment>
<dbReference type="GO" id="GO:0046872">
    <property type="term" value="F:metal ion binding"/>
    <property type="evidence" value="ECO:0007669"/>
    <property type="project" value="UniProtKB-KW"/>
</dbReference>
<evidence type="ECO:0000313" key="11">
    <source>
        <dbReference type="EnsemblMetazoa" id="ASIC002293-PA"/>
    </source>
</evidence>
<evidence type="ECO:0000256" key="6">
    <source>
        <dbReference type="ARBA" id="ARBA00022801"/>
    </source>
</evidence>
<keyword evidence="7" id="KW-0539">Nucleus</keyword>
<evidence type="ECO:0000313" key="12">
    <source>
        <dbReference type="Proteomes" id="UP000030765"/>
    </source>
</evidence>
<feature type="domain" description="DUF8040" evidence="9">
    <location>
        <begin position="83"/>
        <end position="177"/>
    </location>
</feature>
<dbReference type="GO" id="GO:0004518">
    <property type="term" value="F:nuclease activity"/>
    <property type="evidence" value="ECO:0007669"/>
    <property type="project" value="UniProtKB-KW"/>
</dbReference>
<dbReference type="Pfam" id="PF26138">
    <property type="entry name" value="DUF8040"/>
    <property type="match status" value="1"/>
</dbReference>
<accession>A0A084VC07</accession>
<evidence type="ECO:0000256" key="7">
    <source>
        <dbReference type="ARBA" id="ARBA00023242"/>
    </source>
</evidence>
<dbReference type="STRING" id="74873.A0A084VC07"/>
<protein>
    <submittedName>
        <fullName evidence="10">AGAP003812-PA-like protein</fullName>
    </submittedName>
    <submittedName>
        <fullName evidence="11">DDE Tnp4 domain-containing protein</fullName>
    </submittedName>
</protein>
<dbReference type="AlphaFoldDB" id="A0A084VC07"/>
<comment type="similarity">
    <text evidence="3">Belongs to the HARBI1 family.</text>
</comment>
<dbReference type="VEuPathDB" id="VectorBase:ASIC002293"/>
<sequence>MEQEQKRQIIENLFTSYAAKRAELVRQYETNRKKRSKIFLQRLRYQLKRNSEAHRSEWCSTARTVVLDSIPTRKIWKLNRCDKWFREVYEAEGNEAAMLESFRMDKDTYEVLVDALTNDLAPHPLLAAQSCSTEKKVGIGLYKLTSGADYATIGNLFGVHKATVKNCVHQFCKAMVKHFMDVEIFLPNSDEMAEISKSFEEKCDIPLIIGAMGRTHIPITPSAADSKNYANAKKWPSLILQAVVDNNHLFRHITCGHVGCTEEAAVLGDSGLYQHFSNVEMLCQSINENTVKSFIVTDPPYPLLPWLMHGYTGMSLSSEEETFNEHLAKAKIVVDEAFMKLRARFRILQRKIDIDINFVPQILLTCCILHNLLEKRQVPFCDEWTDLLRDSEQKYPQPDGSSATSYTTTVEGEAARDILKEYVQSKYMLYRSIDYGHVYFISGEN</sequence>
<organism evidence="10">
    <name type="scientific">Anopheles sinensis</name>
    <name type="common">Mosquito</name>
    <dbReference type="NCBI Taxonomy" id="74873"/>
    <lineage>
        <taxon>Eukaryota</taxon>
        <taxon>Metazoa</taxon>
        <taxon>Ecdysozoa</taxon>
        <taxon>Arthropoda</taxon>
        <taxon>Hexapoda</taxon>
        <taxon>Insecta</taxon>
        <taxon>Pterygota</taxon>
        <taxon>Neoptera</taxon>
        <taxon>Endopterygota</taxon>
        <taxon>Diptera</taxon>
        <taxon>Nematocera</taxon>
        <taxon>Culicoidea</taxon>
        <taxon>Culicidae</taxon>
        <taxon>Anophelinae</taxon>
        <taxon>Anopheles</taxon>
    </lineage>
</organism>
<evidence type="ECO:0000256" key="1">
    <source>
        <dbReference type="ARBA" id="ARBA00001968"/>
    </source>
</evidence>
<feature type="domain" description="DDE Tnp4" evidence="8">
    <location>
        <begin position="215"/>
        <end position="371"/>
    </location>
</feature>
<dbReference type="OrthoDB" id="7718158at2759"/>
<dbReference type="VEuPathDB" id="VectorBase:ASIS000489"/>
<evidence type="ECO:0000256" key="4">
    <source>
        <dbReference type="ARBA" id="ARBA00022722"/>
    </source>
</evidence>
<name>A0A084VC07_ANOSI</name>
<keyword evidence="12" id="KW-1185">Reference proteome</keyword>
<dbReference type="InterPro" id="IPR027806">
    <property type="entry name" value="HARBI1_dom"/>
</dbReference>
<dbReference type="PANTHER" id="PTHR22930:SF85">
    <property type="entry name" value="GH03217P-RELATED"/>
    <property type="match status" value="1"/>
</dbReference>
<evidence type="ECO:0000256" key="5">
    <source>
        <dbReference type="ARBA" id="ARBA00022723"/>
    </source>
</evidence>